<organism evidence="11 12">
    <name type="scientific">Candidatus Paenalcaligenes intestinipullorum</name>
    <dbReference type="NCBI Taxonomy" id="2838718"/>
    <lineage>
        <taxon>Bacteria</taxon>
        <taxon>Pseudomonadati</taxon>
        <taxon>Pseudomonadota</taxon>
        <taxon>Betaproteobacteria</taxon>
        <taxon>Burkholderiales</taxon>
        <taxon>Alcaligenaceae</taxon>
        <taxon>Paenalcaligenes</taxon>
    </lineage>
</organism>
<dbReference type="CDD" id="cd00400">
    <property type="entry name" value="Voltage_gated_ClC"/>
    <property type="match status" value="1"/>
</dbReference>
<evidence type="ECO:0000313" key="11">
    <source>
        <dbReference type="EMBL" id="HJD44857.1"/>
    </source>
</evidence>
<protein>
    <submittedName>
        <fullName evidence="11">Chloride channel protein</fullName>
    </submittedName>
</protein>
<feature type="transmembrane region" description="Helical" evidence="10">
    <location>
        <begin position="311"/>
        <end position="332"/>
    </location>
</feature>
<keyword evidence="7" id="KW-0869">Chloride channel</keyword>
<gene>
    <name evidence="11" type="ORF">H9906_07515</name>
</gene>
<evidence type="ECO:0000256" key="8">
    <source>
        <dbReference type="ARBA" id="ARBA00023214"/>
    </source>
</evidence>
<keyword evidence="2" id="KW-0813">Transport</keyword>
<accession>A0A9D2RI45</accession>
<feature type="transmembrane region" description="Helical" evidence="10">
    <location>
        <begin position="26"/>
        <end position="50"/>
    </location>
</feature>
<sequence>MVRGSITSVRQRLKNFTWLSDTPAMLCWAALMGVLGAGVVILFHEGIFAIQRLVAGNQGEITEIIRELPWFGRLLFPTVGGLIAGLLLWLASRKKPEAASDYMEAVAIGDGRMAIGQGVLRSLSSLFTVASGGSIGREGAMVHLSSLAASMLGRFIYIGTVHLRLLVASGGAAGVAAAYGAPLAAAVFVAEIVLGSLSMQSLAPLLIAAASANITMRLAGDYHAVYQMVDLQRVAGLEIWVFIILGMVTGVAAPGFLKLMSAGREHFVRTGIPLWLRLALGGFLVGLLLIPVPDVAGNGFSIVWGLLHENWPWYVILSMLFAKVLATVLTVGSGAIGGVFTPALVVGAAFGALFGQLMHGL</sequence>
<evidence type="ECO:0000313" key="12">
    <source>
        <dbReference type="Proteomes" id="UP000823889"/>
    </source>
</evidence>
<evidence type="ECO:0000256" key="7">
    <source>
        <dbReference type="ARBA" id="ARBA00023173"/>
    </source>
</evidence>
<dbReference type="InterPro" id="IPR050368">
    <property type="entry name" value="ClC-type_chloride_channel"/>
</dbReference>
<dbReference type="SUPFAM" id="SSF81340">
    <property type="entry name" value="Clc chloride channel"/>
    <property type="match status" value="1"/>
</dbReference>
<evidence type="ECO:0000256" key="5">
    <source>
        <dbReference type="ARBA" id="ARBA00023065"/>
    </source>
</evidence>
<reference evidence="11" key="1">
    <citation type="journal article" date="2021" name="PeerJ">
        <title>Extensive microbial diversity within the chicken gut microbiome revealed by metagenomics and culture.</title>
        <authorList>
            <person name="Gilroy R."/>
            <person name="Ravi A."/>
            <person name="Getino M."/>
            <person name="Pursley I."/>
            <person name="Horton D.L."/>
            <person name="Alikhan N.F."/>
            <person name="Baker D."/>
            <person name="Gharbi K."/>
            <person name="Hall N."/>
            <person name="Watson M."/>
            <person name="Adriaenssens E.M."/>
            <person name="Foster-Nyarko E."/>
            <person name="Jarju S."/>
            <person name="Secka A."/>
            <person name="Antonio M."/>
            <person name="Oren A."/>
            <person name="Chaudhuri R.R."/>
            <person name="La Ragione R."/>
            <person name="Hildebrand F."/>
            <person name="Pallen M.J."/>
        </authorList>
    </citation>
    <scope>NUCLEOTIDE SEQUENCE</scope>
    <source>
        <strain evidence="11">9264</strain>
    </source>
</reference>
<dbReference type="GO" id="GO:0034707">
    <property type="term" value="C:chloride channel complex"/>
    <property type="evidence" value="ECO:0007669"/>
    <property type="project" value="UniProtKB-KW"/>
</dbReference>
<dbReference type="PANTHER" id="PTHR43427:SF6">
    <property type="entry name" value="CHLORIDE CHANNEL PROTEIN CLC-E"/>
    <property type="match status" value="1"/>
</dbReference>
<comment type="subcellular location">
    <subcellularLocation>
        <location evidence="1">Membrane</location>
        <topology evidence="1">Multi-pass membrane protein</topology>
    </subcellularLocation>
</comment>
<feature type="transmembrane region" description="Helical" evidence="10">
    <location>
        <begin position="202"/>
        <end position="219"/>
    </location>
</feature>
<keyword evidence="4 10" id="KW-1133">Transmembrane helix</keyword>
<dbReference type="PANTHER" id="PTHR43427">
    <property type="entry name" value="CHLORIDE CHANNEL PROTEIN CLC-E"/>
    <property type="match status" value="1"/>
</dbReference>
<keyword evidence="3 10" id="KW-0812">Transmembrane</keyword>
<dbReference type="AlphaFoldDB" id="A0A9D2RI45"/>
<proteinExistence type="predicted"/>
<feature type="transmembrane region" description="Helical" evidence="10">
    <location>
        <begin position="70"/>
        <end position="91"/>
    </location>
</feature>
<evidence type="ECO:0000256" key="10">
    <source>
        <dbReference type="SAM" id="Phobius"/>
    </source>
</evidence>
<dbReference type="InterPro" id="IPR014743">
    <property type="entry name" value="Cl-channel_core"/>
</dbReference>
<dbReference type="EMBL" id="DWUQ01000153">
    <property type="protein sequence ID" value="HJD44857.1"/>
    <property type="molecule type" value="Genomic_DNA"/>
</dbReference>
<keyword evidence="9" id="KW-0407">Ion channel</keyword>
<feature type="non-terminal residue" evidence="11">
    <location>
        <position position="361"/>
    </location>
</feature>
<dbReference type="Proteomes" id="UP000823889">
    <property type="component" value="Unassembled WGS sequence"/>
</dbReference>
<evidence type="ECO:0000256" key="6">
    <source>
        <dbReference type="ARBA" id="ARBA00023136"/>
    </source>
</evidence>
<keyword evidence="6 10" id="KW-0472">Membrane</keyword>
<feature type="transmembrane region" description="Helical" evidence="10">
    <location>
        <begin position="272"/>
        <end position="291"/>
    </location>
</feature>
<reference evidence="11" key="2">
    <citation type="submission" date="2021-04" db="EMBL/GenBank/DDBJ databases">
        <authorList>
            <person name="Gilroy R."/>
        </authorList>
    </citation>
    <scope>NUCLEOTIDE SEQUENCE</scope>
    <source>
        <strain evidence="11">9264</strain>
    </source>
</reference>
<feature type="transmembrane region" description="Helical" evidence="10">
    <location>
        <begin position="165"/>
        <end position="190"/>
    </location>
</feature>
<evidence type="ECO:0000256" key="2">
    <source>
        <dbReference type="ARBA" id="ARBA00022448"/>
    </source>
</evidence>
<feature type="transmembrane region" description="Helical" evidence="10">
    <location>
        <begin position="339"/>
        <end position="358"/>
    </location>
</feature>
<dbReference type="Pfam" id="PF00654">
    <property type="entry name" value="Voltage_CLC"/>
    <property type="match status" value="1"/>
</dbReference>
<dbReference type="Gene3D" id="1.10.3080.10">
    <property type="entry name" value="Clc chloride channel"/>
    <property type="match status" value="1"/>
</dbReference>
<name>A0A9D2RI45_9BURK</name>
<dbReference type="InterPro" id="IPR001807">
    <property type="entry name" value="ClC"/>
</dbReference>
<dbReference type="GO" id="GO:0005886">
    <property type="term" value="C:plasma membrane"/>
    <property type="evidence" value="ECO:0007669"/>
    <property type="project" value="TreeGrafter"/>
</dbReference>
<evidence type="ECO:0000256" key="9">
    <source>
        <dbReference type="ARBA" id="ARBA00023303"/>
    </source>
</evidence>
<dbReference type="GO" id="GO:0005254">
    <property type="term" value="F:chloride channel activity"/>
    <property type="evidence" value="ECO:0007669"/>
    <property type="project" value="UniProtKB-KW"/>
</dbReference>
<feature type="transmembrane region" description="Helical" evidence="10">
    <location>
        <begin position="140"/>
        <end position="159"/>
    </location>
</feature>
<keyword evidence="8" id="KW-0868">Chloride</keyword>
<keyword evidence="5" id="KW-0406">Ion transport</keyword>
<feature type="transmembrane region" description="Helical" evidence="10">
    <location>
        <begin position="239"/>
        <end position="260"/>
    </location>
</feature>
<evidence type="ECO:0000256" key="1">
    <source>
        <dbReference type="ARBA" id="ARBA00004141"/>
    </source>
</evidence>
<evidence type="ECO:0000256" key="4">
    <source>
        <dbReference type="ARBA" id="ARBA00022989"/>
    </source>
</evidence>
<evidence type="ECO:0000256" key="3">
    <source>
        <dbReference type="ARBA" id="ARBA00022692"/>
    </source>
</evidence>
<comment type="caution">
    <text evidence="11">The sequence shown here is derived from an EMBL/GenBank/DDBJ whole genome shotgun (WGS) entry which is preliminary data.</text>
</comment>
<dbReference type="PRINTS" id="PR00762">
    <property type="entry name" value="CLCHANNEL"/>
</dbReference>